<evidence type="ECO:0000313" key="2">
    <source>
        <dbReference type="Proteomes" id="UP000822688"/>
    </source>
</evidence>
<dbReference type="Proteomes" id="UP000822688">
    <property type="component" value="Chromosome 2"/>
</dbReference>
<dbReference type="AlphaFoldDB" id="A0A8T0IVD5"/>
<sequence>MMIERFFGSSISRRSSHPLLRFSGVGGLYCRASMSLQMPRVRVRMQLKTVLWQSMHPHLRPPWP</sequence>
<gene>
    <name evidence="1" type="ORF">KC19_2G116200</name>
</gene>
<organism evidence="1 2">
    <name type="scientific">Ceratodon purpureus</name>
    <name type="common">Fire moss</name>
    <name type="synonym">Dicranum purpureum</name>
    <dbReference type="NCBI Taxonomy" id="3225"/>
    <lineage>
        <taxon>Eukaryota</taxon>
        <taxon>Viridiplantae</taxon>
        <taxon>Streptophyta</taxon>
        <taxon>Embryophyta</taxon>
        <taxon>Bryophyta</taxon>
        <taxon>Bryophytina</taxon>
        <taxon>Bryopsida</taxon>
        <taxon>Dicranidae</taxon>
        <taxon>Pseudoditrichales</taxon>
        <taxon>Ditrichaceae</taxon>
        <taxon>Ceratodon</taxon>
    </lineage>
</organism>
<keyword evidence="2" id="KW-1185">Reference proteome</keyword>
<name>A0A8T0IVD5_CERPU</name>
<reference evidence="1" key="1">
    <citation type="submission" date="2020-06" db="EMBL/GenBank/DDBJ databases">
        <title>WGS assembly of Ceratodon purpureus strain R40.</title>
        <authorList>
            <person name="Carey S.B."/>
            <person name="Jenkins J."/>
            <person name="Shu S."/>
            <person name="Lovell J.T."/>
            <person name="Sreedasyam A."/>
            <person name="Maumus F."/>
            <person name="Tiley G.P."/>
            <person name="Fernandez-Pozo N."/>
            <person name="Barry K."/>
            <person name="Chen C."/>
            <person name="Wang M."/>
            <person name="Lipzen A."/>
            <person name="Daum C."/>
            <person name="Saski C.A."/>
            <person name="Payton A.C."/>
            <person name="Mcbreen J.C."/>
            <person name="Conrad R.E."/>
            <person name="Kollar L.M."/>
            <person name="Olsson S."/>
            <person name="Huttunen S."/>
            <person name="Landis J.B."/>
            <person name="Wickett N.J."/>
            <person name="Johnson M.G."/>
            <person name="Rensing S.A."/>
            <person name="Grimwood J."/>
            <person name="Schmutz J."/>
            <person name="Mcdaniel S.F."/>
        </authorList>
    </citation>
    <scope>NUCLEOTIDE SEQUENCE</scope>
    <source>
        <strain evidence="1">R40</strain>
    </source>
</reference>
<dbReference type="EMBL" id="CM026422">
    <property type="protein sequence ID" value="KAG0586776.1"/>
    <property type="molecule type" value="Genomic_DNA"/>
</dbReference>
<evidence type="ECO:0000313" key="1">
    <source>
        <dbReference type="EMBL" id="KAG0586776.1"/>
    </source>
</evidence>
<comment type="caution">
    <text evidence="1">The sequence shown here is derived from an EMBL/GenBank/DDBJ whole genome shotgun (WGS) entry which is preliminary data.</text>
</comment>
<proteinExistence type="predicted"/>
<accession>A0A8T0IVD5</accession>
<protein>
    <submittedName>
        <fullName evidence="1">Uncharacterized protein</fullName>
    </submittedName>
</protein>